<proteinExistence type="predicted"/>
<organism evidence="1 2">
    <name type="scientific">Sunxiuqinia elliptica</name>
    <dbReference type="NCBI Taxonomy" id="655355"/>
    <lineage>
        <taxon>Bacteria</taxon>
        <taxon>Pseudomonadati</taxon>
        <taxon>Bacteroidota</taxon>
        <taxon>Bacteroidia</taxon>
        <taxon>Marinilabiliales</taxon>
        <taxon>Prolixibacteraceae</taxon>
        <taxon>Sunxiuqinia</taxon>
    </lineage>
</organism>
<accession>A0A1I2JQ13</accession>
<dbReference type="Proteomes" id="UP000198964">
    <property type="component" value="Unassembled WGS sequence"/>
</dbReference>
<evidence type="ECO:0000313" key="2">
    <source>
        <dbReference type="Proteomes" id="UP000198964"/>
    </source>
</evidence>
<name>A0A1I2JQ13_9BACT</name>
<reference evidence="1 2" key="1">
    <citation type="submission" date="2016-10" db="EMBL/GenBank/DDBJ databases">
        <authorList>
            <person name="de Groot N.N."/>
        </authorList>
    </citation>
    <scope>NUCLEOTIDE SEQUENCE [LARGE SCALE GENOMIC DNA]</scope>
    <source>
        <strain evidence="1 2">CGMCC 1.9156</strain>
    </source>
</reference>
<keyword evidence="2" id="KW-1185">Reference proteome</keyword>
<evidence type="ECO:0000313" key="1">
    <source>
        <dbReference type="EMBL" id="SFF56033.1"/>
    </source>
</evidence>
<dbReference type="AlphaFoldDB" id="A0A1I2JQ13"/>
<dbReference type="RefSeq" id="WP_093920773.1">
    <property type="nucleotide sequence ID" value="NZ_FONW01000009.1"/>
</dbReference>
<dbReference type="EMBL" id="FONW01000009">
    <property type="protein sequence ID" value="SFF56033.1"/>
    <property type="molecule type" value="Genomic_DNA"/>
</dbReference>
<gene>
    <name evidence="1" type="ORF">SAMN05216283_10985</name>
</gene>
<dbReference type="STRING" id="655355.SAMN05216283_10985"/>
<protein>
    <submittedName>
        <fullName evidence="1">Uncharacterized protein</fullName>
    </submittedName>
</protein>
<sequence length="156" mass="17957">MAEKEIALLRKQQEKLNEKSFDLEAWKSQTMLFLQRIFGADHLIVKMIADLKYDYSSWNLRDATGNEKSDDPVKMQADEVLEAAIMELESLGLPRQESSAEKAWELMEEELTGKQYKEIRAIIEAGKKNKLAKVQEVLSKLEKENLISILSRILIS</sequence>